<evidence type="ECO:0000313" key="1">
    <source>
        <dbReference type="EMBL" id="KAF2472619.1"/>
    </source>
</evidence>
<comment type="caution">
    <text evidence="1">The sequence shown here is derived from an EMBL/GenBank/DDBJ whole genome shotgun (WGS) entry which is preliminary data.</text>
</comment>
<gene>
    <name evidence="1" type="ORF">BDR25DRAFT_15969</name>
</gene>
<protein>
    <submittedName>
        <fullName evidence="1">Uncharacterized protein</fullName>
    </submittedName>
</protein>
<reference evidence="1" key="1">
    <citation type="journal article" date="2020" name="Stud. Mycol.">
        <title>101 Dothideomycetes genomes: a test case for predicting lifestyles and emergence of pathogens.</title>
        <authorList>
            <person name="Haridas S."/>
            <person name="Albert R."/>
            <person name="Binder M."/>
            <person name="Bloem J."/>
            <person name="Labutti K."/>
            <person name="Salamov A."/>
            <person name="Andreopoulos B."/>
            <person name="Baker S."/>
            <person name="Barry K."/>
            <person name="Bills G."/>
            <person name="Bluhm B."/>
            <person name="Cannon C."/>
            <person name="Castanera R."/>
            <person name="Culley D."/>
            <person name="Daum C."/>
            <person name="Ezra D."/>
            <person name="Gonzalez J."/>
            <person name="Henrissat B."/>
            <person name="Kuo A."/>
            <person name="Liang C."/>
            <person name="Lipzen A."/>
            <person name="Lutzoni F."/>
            <person name="Magnuson J."/>
            <person name="Mondo S."/>
            <person name="Nolan M."/>
            <person name="Ohm R."/>
            <person name="Pangilinan J."/>
            <person name="Park H.-J."/>
            <person name="Ramirez L."/>
            <person name="Alfaro M."/>
            <person name="Sun H."/>
            <person name="Tritt A."/>
            <person name="Yoshinaga Y."/>
            <person name="Zwiers L.-H."/>
            <person name="Turgeon B."/>
            <person name="Goodwin S."/>
            <person name="Spatafora J."/>
            <person name="Crous P."/>
            <person name="Grigoriev I."/>
        </authorList>
    </citation>
    <scope>NUCLEOTIDE SEQUENCE</scope>
    <source>
        <strain evidence="1">ATCC 200398</strain>
    </source>
</reference>
<dbReference type="Proteomes" id="UP000799755">
    <property type="component" value="Unassembled WGS sequence"/>
</dbReference>
<keyword evidence="2" id="KW-1185">Reference proteome</keyword>
<evidence type="ECO:0000313" key="2">
    <source>
        <dbReference type="Proteomes" id="UP000799755"/>
    </source>
</evidence>
<proteinExistence type="predicted"/>
<name>A0ACB6R054_9PLEO</name>
<organism evidence="1 2">
    <name type="scientific">Lindgomyces ingoldianus</name>
    <dbReference type="NCBI Taxonomy" id="673940"/>
    <lineage>
        <taxon>Eukaryota</taxon>
        <taxon>Fungi</taxon>
        <taxon>Dikarya</taxon>
        <taxon>Ascomycota</taxon>
        <taxon>Pezizomycotina</taxon>
        <taxon>Dothideomycetes</taxon>
        <taxon>Pleosporomycetidae</taxon>
        <taxon>Pleosporales</taxon>
        <taxon>Lindgomycetaceae</taxon>
        <taxon>Lindgomyces</taxon>
    </lineage>
</organism>
<sequence length="226" mass="26129">MATAVDPTREIDLGHFRYRDGNVYCACNPGVMQGRNQDGLYWQCQQSGVLISETEATRIITSSCDHNKVQDSENVIVGSNISTVNVLISYLTLPRAADSHIDNHINFVVMHPQRTAPLNQQFNSAWPVDPRHAQWEWEREQLSHQTERIPWQRIFGTAWQLDINQAPVNISPEHIWGDSEVVHIPVNIPFQHMWGNSEAVHIQRERLFLRLWTIFCAYMSQREFLG</sequence>
<dbReference type="EMBL" id="MU003502">
    <property type="protein sequence ID" value="KAF2472619.1"/>
    <property type="molecule type" value="Genomic_DNA"/>
</dbReference>
<accession>A0ACB6R054</accession>